<organism evidence="2 3">
    <name type="scientific">Halalkalibacter oceani</name>
    <dbReference type="NCBI Taxonomy" id="1653776"/>
    <lineage>
        <taxon>Bacteria</taxon>
        <taxon>Bacillati</taxon>
        <taxon>Bacillota</taxon>
        <taxon>Bacilli</taxon>
        <taxon>Bacillales</taxon>
        <taxon>Bacillaceae</taxon>
        <taxon>Halalkalibacter</taxon>
    </lineage>
</organism>
<dbReference type="InterPro" id="IPR036165">
    <property type="entry name" value="YefM-like_sf"/>
</dbReference>
<evidence type="ECO:0000313" key="3">
    <source>
        <dbReference type="Proteomes" id="UP001139179"/>
    </source>
</evidence>
<dbReference type="RefSeq" id="WP_251225252.1">
    <property type="nucleotide sequence ID" value="NZ_JAMBOL010000046.1"/>
</dbReference>
<keyword evidence="3" id="KW-1185">Reference proteome</keyword>
<evidence type="ECO:0000313" key="2">
    <source>
        <dbReference type="EMBL" id="MCM3716604.1"/>
    </source>
</evidence>
<comment type="similarity">
    <text evidence="1">Belongs to the phD/YefM antitoxin family.</text>
</comment>
<proteinExistence type="inferred from homology"/>
<evidence type="ECO:0000256" key="1">
    <source>
        <dbReference type="ARBA" id="ARBA00009981"/>
    </source>
</evidence>
<dbReference type="AlphaFoldDB" id="A0A9X2DT61"/>
<dbReference type="Proteomes" id="UP001139179">
    <property type="component" value="Unassembled WGS sequence"/>
</dbReference>
<name>A0A9X2DT61_9BACI</name>
<comment type="caution">
    <text evidence="2">The sequence shown here is derived from an EMBL/GenBank/DDBJ whole genome shotgun (WGS) entry which is preliminary data.</text>
</comment>
<accession>A0A9X2DT61</accession>
<dbReference type="EMBL" id="JAMBOL010000046">
    <property type="protein sequence ID" value="MCM3716604.1"/>
    <property type="molecule type" value="Genomic_DNA"/>
</dbReference>
<reference evidence="2" key="1">
    <citation type="submission" date="2022-05" db="EMBL/GenBank/DDBJ databases">
        <title>Comparative Genomics of Spacecraft Associated Microbes.</title>
        <authorList>
            <person name="Tran M.T."/>
            <person name="Wright A."/>
            <person name="Seuylemezian A."/>
            <person name="Eisen J."/>
            <person name="Coil D."/>
        </authorList>
    </citation>
    <scope>NUCLEOTIDE SEQUENCE</scope>
    <source>
        <strain evidence="2">214.1.1</strain>
    </source>
</reference>
<protein>
    <submittedName>
        <fullName evidence="2">Type II toxin-antitoxin system Phd/YefM family antitoxin</fullName>
    </submittedName>
</protein>
<dbReference type="SUPFAM" id="SSF143120">
    <property type="entry name" value="YefM-like"/>
    <property type="match status" value="1"/>
</dbReference>
<sequence>MEKPRFKKEQIVPATIATKKFADVRKKAKHSPQFISDHNEIDSVVLAYDDYEKMYMELLYLRQLNWERKIADRIKEAEANGTRYQLDEAMSKDEYENFQKLDPDLISDEDLFEK</sequence>
<gene>
    <name evidence="2" type="ORF">M3202_21415</name>
</gene>